<gene>
    <name evidence="1" type="ORF">AA0535_1715</name>
</gene>
<evidence type="ECO:0000313" key="1">
    <source>
        <dbReference type="EMBL" id="GBQ89115.1"/>
    </source>
</evidence>
<evidence type="ECO:0000313" key="2">
    <source>
        <dbReference type="Proteomes" id="UP001062776"/>
    </source>
</evidence>
<proteinExistence type="predicted"/>
<keyword evidence="2" id="KW-1185">Reference proteome</keyword>
<name>A0ABQ0Q348_9PROT</name>
<protein>
    <submittedName>
        <fullName evidence="1">Uncharacterized protein</fullName>
    </submittedName>
</protein>
<comment type="caution">
    <text evidence="1">The sequence shown here is derived from an EMBL/GenBank/DDBJ whole genome shotgun (WGS) entry which is preliminary data.</text>
</comment>
<dbReference type="Proteomes" id="UP001062776">
    <property type="component" value="Unassembled WGS sequence"/>
</dbReference>
<sequence length="102" mass="10647">MSGKWTPGPWVVGKGAGYFIKRPNARMAHLVGMTPGFSGVGAESGNDEEARANAHLMSASPELFDALKQMVSLATGPCNTRDMTEALDRARAALAKAKGEGA</sequence>
<reference evidence="1" key="1">
    <citation type="submission" date="2013-04" db="EMBL/GenBank/DDBJ databases">
        <title>The genome sequencing project of 58 acetic acid bacteria.</title>
        <authorList>
            <person name="Okamoto-Kainuma A."/>
            <person name="Ishikawa M."/>
            <person name="Umino S."/>
            <person name="Koizumi Y."/>
            <person name="Shiwa Y."/>
            <person name="Yoshikawa H."/>
            <person name="Matsutani M."/>
            <person name="Matsushita K."/>
        </authorList>
    </citation>
    <scope>NUCLEOTIDE SEQUENCE</scope>
    <source>
        <strain evidence="1">NRIC 0535</strain>
    </source>
</reference>
<organism evidence="1 2">
    <name type="scientific">Asaia krungthepensis NRIC 0535</name>
    <dbReference type="NCBI Taxonomy" id="1307925"/>
    <lineage>
        <taxon>Bacteria</taxon>
        <taxon>Pseudomonadati</taxon>
        <taxon>Pseudomonadota</taxon>
        <taxon>Alphaproteobacteria</taxon>
        <taxon>Acetobacterales</taxon>
        <taxon>Acetobacteraceae</taxon>
        <taxon>Asaia</taxon>
    </lineage>
</organism>
<dbReference type="RefSeq" id="WP_264815571.1">
    <property type="nucleotide sequence ID" value="NZ_BAPV01000012.1"/>
</dbReference>
<accession>A0ABQ0Q348</accession>
<dbReference type="EMBL" id="BAPV01000012">
    <property type="protein sequence ID" value="GBQ89115.1"/>
    <property type="molecule type" value="Genomic_DNA"/>
</dbReference>